<dbReference type="PANTHER" id="PTHR11783">
    <property type="entry name" value="SULFOTRANSFERASE SULT"/>
    <property type="match status" value="1"/>
</dbReference>
<dbReference type="Gene3D" id="3.40.50.300">
    <property type="entry name" value="P-loop containing nucleotide triphosphate hydrolases"/>
    <property type="match status" value="1"/>
</dbReference>
<keyword evidence="2" id="KW-1185">Reference proteome</keyword>
<organism evidence="1 2">
    <name type="scientific">Congregibacter variabilis</name>
    <dbReference type="NCBI Taxonomy" id="3081200"/>
    <lineage>
        <taxon>Bacteria</taxon>
        <taxon>Pseudomonadati</taxon>
        <taxon>Pseudomonadota</taxon>
        <taxon>Gammaproteobacteria</taxon>
        <taxon>Cellvibrionales</taxon>
        <taxon>Halieaceae</taxon>
        <taxon>Congregibacter</taxon>
    </lineage>
</organism>
<reference evidence="1 2" key="1">
    <citation type="submission" date="2023-10" db="EMBL/GenBank/DDBJ databases">
        <title>Two novel species belonging to the OM43/NOR5 clade.</title>
        <authorList>
            <person name="Park M."/>
        </authorList>
    </citation>
    <scope>NUCLEOTIDE SEQUENCE [LARGE SCALE GENOMIC DNA]</scope>
    <source>
        <strain evidence="1 2">IMCC43200</strain>
    </source>
</reference>
<evidence type="ECO:0000313" key="2">
    <source>
        <dbReference type="Proteomes" id="UP001626537"/>
    </source>
</evidence>
<dbReference type="SUPFAM" id="SSF52540">
    <property type="entry name" value="P-loop containing nucleoside triphosphate hydrolases"/>
    <property type="match status" value="1"/>
</dbReference>
<name>A0ABZ0I9C9_9GAMM</name>
<dbReference type="Proteomes" id="UP001626537">
    <property type="component" value="Chromosome"/>
</dbReference>
<sequence length="388" mass="43546">MSANGPIQAAPQNHEDMIHIVGMYKCGTSWLLHMLAAHPHVVGWREFDAIRAAYAPHRRILELPIAGLDYLRPRPQNNAWMRRREHSSLRPAQDVFREMFLARGWIPIMGSDKQRQADEFDTEDLDALLEQLLALGDYRLRPSTAPLIDPTRHTDKLGVQSFRRNDLLTLMQAVRDCSHTEKIPTLFFEALRSQATTGSRVATKAADQLMQLAALKHASPGSQTIAIVRDGRDAAISAQHFERLMRKQEAPWQTQNASYLRRLLGWSMRAAKLAEHAARGELTVLRYEDLHTDFNQLCRALFIKLGLDVTPEIIECVKDATDFSTVTEGRTPGESADHEIRKGSFGEWKDALSSSQAALAWKLAGDSLSAFGYTRRGAIEASPLVLSC</sequence>
<dbReference type="EMBL" id="CP136864">
    <property type="protein sequence ID" value="WOJ95149.1"/>
    <property type="molecule type" value="Genomic_DNA"/>
</dbReference>
<protein>
    <submittedName>
        <fullName evidence="1">Sulfotransferase</fullName>
    </submittedName>
</protein>
<proteinExistence type="predicted"/>
<dbReference type="Pfam" id="PF13469">
    <property type="entry name" value="Sulfotransfer_3"/>
    <property type="match status" value="1"/>
</dbReference>
<evidence type="ECO:0000313" key="1">
    <source>
        <dbReference type="EMBL" id="WOJ95149.1"/>
    </source>
</evidence>
<dbReference type="InterPro" id="IPR027417">
    <property type="entry name" value="P-loop_NTPase"/>
</dbReference>
<accession>A0ABZ0I9C9</accession>
<dbReference type="RefSeq" id="WP_407349784.1">
    <property type="nucleotide sequence ID" value="NZ_CP136864.1"/>
</dbReference>
<gene>
    <name evidence="1" type="ORF">R0135_08240</name>
</gene>